<dbReference type="PANTHER" id="PTHR33639">
    <property type="entry name" value="THIOL-DISULFIDE OXIDOREDUCTASE DCC"/>
    <property type="match status" value="1"/>
</dbReference>
<name>A0ABS7C7P0_9BACL</name>
<dbReference type="PANTHER" id="PTHR33639:SF2">
    <property type="entry name" value="DUF393 DOMAIN-CONTAINING PROTEIN"/>
    <property type="match status" value="1"/>
</dbReference>
<sequence length="71" mass="8114">MRVLRRLGGGWPLLYGGIVFPAFIRDKVYDIVAGSRYRLFGRRDACLLPSAELGSRFAEDEDEDQDILPKR</sequence>
<comment type="caution">
    <text evidence="1">The sequence shown here is derived from an EMBL/GenBank/DDBJ whole genome shotgun (WGS) entry which is preliminary data.</text>
</comment>
<dbReference type="RefSeq" id="WP_210039626.1">
    <property type="nucleotide sequence ID" value="NZ_JBHLVU010000005.1"/>
</dbReference>
<dbReference type="EMBL" id="JAHZIK010000709">
    <property type="protein sequence ID" value="MBW7456952.1"/>
    <property type="molecule type" value="Genomic_DNA"/>
</dbReference>
<evidence type="ECO:0000313" key="2">
    <source>
        <dbReference type="Proteomes" id="UP001519887"/>
    </source>
</evidence>
<protein>
    <submittedName>
        <fullName evidence="1">DCC1-like thiol-disulfide oxidoreductase family protein</fullName>
    </submittedName>
</protein>
<keyword evidence="2" id="KW-1185">Reference proteome</keyword>
<organism evidence="1 2">
    <name type="scientific">Paenibacillus sepulcri</name>
    <dbReference type="NCBI Taxonomy" id="359917"/>
    <lineage>
        <taxon>Bacteria</taxon>
        <taxon>Bacillati</taxon>
        <taxon>Bacillota</taxon>
        <taxon>Bacilli</taxon>
        <taxon>Bacillales</taxon>
        <taxon>Paenibacillaceae</taxon>
        <taxon>Paenibacillus</taxon>
    </lineage>
</organism>
<proteinExistence type="predicted"/>
<evidence type="ECO:0000313" key="1">
    <source>
        <dbReference type="EMBL" id="MBW7456952.1"/>
    </source>
</evidence>
<gene>
    <name evidence="1" type="ORF">K0U00_23220</name>
</gene>
<reference evidence="1 2" key="1">
    <citation type="submission" date="2021-07" db="EMBL/GenBank/DDBJ databases">
        <title>Paenibacillus radiodurans sp. nov., isolated from the southeastern edge of Tengger Desert.</title>
        <authorList>
            <person name="Zhang G."/>
        </authorList>
    </citation>
    <scope>NUCLEOTIDE SEQUENCE [LARGE SCALE GENOMIC DNA]</scope>
    <source>
        <strain evidence="1 2">CCM 7311</strain>
    </source>
</reference>
<dbReference type="Proteomes" id="UP001519887">
    <property type="component" value="Unassembled WGS sequence"/>
</dbReference>
<dbReference type="InterPro" id="IPR052927">
    <property type="entry name" value="DCC_oxidoreductase"/>
</dbReference>
<accession>A0ABS7C7P0</accession>